<dbReference type="OrthoDB" id="6368736at2759"/>
<feature type="compositionally biased region" description="Basic and acidic residues" evidence="1">
    <location>
        <begin position="876"/>
        <end position="893"/>
    </location>
</feature>
<dbReference type="GeneID" id="106749268"/>
<dbReference type="InterPro" id="IPR016024">
    <property type="entry name" value="ARM-type_fold"/>
</dbReference>
<feature type="compositionally biased region" description="Low complexity" evidence="1">
    <location>
        <begin position="174"/>
        <end position="184"/>
    </location>
</feature>
<protein>
    <submittedName>
        <fullName evidence="3">Uncharacterized protein LOC106749268</fullName>
    </submittedName>
</protein>
<feature type="region of interest" description="Disordered" evidence="1">
    <location>
        <begin position="348"/>
        <end position="369"/>
    </location>
</feature>
<gene>
    <name evidence="3" type="primary">LOC106749268</name>
</gene>
<feature type="compositionally biased region" description="Polar residues" evidence="1">
    <location>
        <begin position="261"/>
        <end position="276"/>
    </location>
</feature>
<sequence length="1451" mass="163839">MDNSNDTQFFSDTIEHVLQPAKAEVSLSLVKKKILKTNDIIRQYEEKKKENDNLKSKLDIVRKDLKNVRHKYQTNLDMTRKLELDNTNVKQENNRLKKKINEDELSTAGDKQYIQQLRCKIKELEEDYSEKSMDYKMQMALLKDEIKNLEHQLASSKKTQGKKKKSAIADNDTTEQSTETKSSSDVAINVSLSDFNLDKKPEMREQNTMTDEFYNLKDDPYPLFCSKCTTHLHSPIEQICQIMMCSNLIEPIHSRPMSPLSPLSNLTPEPSDQITPSKKHSDENVTDQKSERLDSRNVPGKGPERTDRKVSPGKESEHFDGGETASISKVLSPPRLMNSYYNSMDDARNLKSESRNSPATPQDFAESADEHRAKYNTFATEPPGESDLMIQCSSSIRNMEKIVHSLKRKMKKQMRKVRKRLNERHSCHCNATNYVATSNVASLNPELLNICKSVMELCNNKEKARPKNERSARRKYNTKKAKLKRLKSVRNDWKVEHCKPRNITRTKSEDILDSSAVNQSYLSDDDFPVHSTEVKSVAKVEFVAETGSAAVISHSRVEDSSSRDDNVESADLNYHTETTLVKSPVNPSHGIVNTGSGSQSLKWRGNSSLLKKLRNLKKRTRTGVHSNKQLKVELCPNDSSECFQPAKKRRIAHIPKGISSQPDFAGRDPAEHTTAVQPEVFASFPPDAQSSVETEMYRTTSEKSSTPVAVRRFINSSSFQKTKDPAAPLVNGCSMPIVPERSANSCLRLVNSNDTSGNVLLGTRSNDESVASLVNGCSTPIVERSPSANSLSRLVDFNDVSNNSDVATGLVDGTTSVEETDVLLGTRSRDASPDAPCEILKNDERSAEVTNSTSSRSKSHRLPVVILKPRKNTSNVRKDAHDEASYSRSRSVEGHQPQGDASVPVETAEDRATSEERDDQSLVGQPVEEENSTSPSLKSRSVVENDDNAGKSRDEVDNEAGRVQVRVNNERTAPSDLGTFERNTGFTGGDNNDCENDVKQDNDDNNIDNEGIDVKNGDIRIPCDDDDDDDEEGKVEIRTDPPIKHLNKFLVKEGAKKITAKQRMKMFKILTFAGEFVMKQLHRLERSNWEDFVHCDIVEKLRKTCGPRFLAKYIINFLSHYSNDNSMGITMDKSFTPPAPLMSRCEQKIIMLLIDLDQSKPMLIEYVRAGIHYKLFKLTSKLLIIETELLTRMYVALARLQNDREAVRIMCCDALYCMGFRAINVLYTILTSWPEIFPHIDARKGLLPKCIAFLISQQNDNAYQKLIPLKNLISKYYGYTQEVSIDDITNELMTAFTNEQQDGLQTAIILLAKRNGTTWAYKNIIKTPLLPMIIFENYPCMYSAFCLLGKLMRSFPLKSKDNSVKDIAVQLSDLLASNEFSDDVQEGIASALLSLSRHEFSTVTNAIIKWTPKEPLRPTTVAQIEAHIKLRPRKFWNKYVQEKKLFEIQPK</sequence>
<feature type="region of interest" description="Disordered" evidence="1">
    <location>
        <begin position="153"/>
        <end position="184"/>
    </location>
</feature>
<name>A0A6P3Y1G1_DINQU</name>
<keyword evidence="2" id="KW-1185">Reference proteome</keyword>
<evidence type="ECO:0000256" key="1">
    <source>
        <dbReference type="SAM" id="MobiDB-lite"/>
    </source>
</evidence>
<dbReference type="SUPFAM" id="SSF48371">
    <property type="entry name" value="ARM repeat"/>
    <property type="match status" value="1"/>
</dbReference>
<accession>A0A6P3Y1G1</accession>
<evidence type="ECO:0000313" key="3">
    <source>
        <dbReference type="RefSeq" id="XP_014484039.1"/>
    </source>
</evidence>
<feature type="compositionally biased region" description="Acidic residues" evidence="1">
    <location>
        <begin position="1024"/>
        <end position="1033"/>
    </location>
</feature>
<feature type="region of interest" description="Disordered" evidence="1">
    <location>
        <begin position="823"/>
        <end position="1034"/>
    </location>
</feature>
<feature type="compositionally biased region" description="Basic and acidic residues" evidence="1">
    <location>
        <begin position="302"/>
        <end position="321"/>
    </location>
</feature>
<feature type="compositionally biased region" description="Basic and acidic residues" evidence="1">
    <location>
        <begin position="1012"/>
        <end position="1023"/>
    </location>
</feature>
<dbReference type="RefSeq" id="XP_014484039.1">
    <property type="nucleotide sequence ID" value="XM_014628553.1"/>
</dbReference>
<feature type="compositionally biased region" description="Basic and acidic residues" evidence="1">
    <location>
        <begin position="279"/>
        <end position="295"/>
    </location>
</feature>
<proteinExistence type="predicted"/>
<organism evidence="2 3">
    <name type="scientific">Dinoponera quadriceps</name>
    <name type="common">South American ant</name>
    <dbReference type="NCBI Taxonomy" id="609295"/>
    <lineage>
        <taxon>Eukaryota</taxon>
        <taxon>Metazoa</taxon>
        <taxon>Ecdysozoa</taxon>
        <taxon>Arthropoda</taxon>
        <taxon>Hexapoda</taxon>
        <taxon>Insecta</taxon>
        <taxon>Pterygota</taxon>
        <taxon>Neoptera</taxon>
        <taxon>Endopterygota</taxon>
        <taxon>Hymenoptera</taxon>
        <taxon>Apocrita</taxon>
        <taxon>Aculeata</taxon>
        <taxon>Formicoidea</taxon>
        <taxon>Formicidae</taxon>
        <taxon>Ponerinae</taxon>
        <taxon>Ponerini</taxon>
        <taxon>Dinoponera</taxon>
    </lineage>
</organism>
<dbReference type="KEGG" id="dqu:106749268"/>
<evidence type="ECO:0000313" key="2">
    <source>
        <dbReference type="Proteomes" id="UP000515204"/>
    </source>
</evidence>
<dbReference type="Proteomes" id="UP000515204">
    <property type="component" value="Unplaced"/>
</dbReference>
<feature type="region of interest" description="Disordered" evidence="1">
    <location>
        <begin position="259"/>
        <end position="331"/>
    </location>
</feature>
<reference evidence="3" key="1">
    <citation type="submission" date="2025-08" db="UniProtKB">
        <authorList>
            <consortium name="RefSeq"/>
        </authorList>
    </citation>
    <scope>IDENTIFICATION</scope>
</reference>